<name>A0A261UXI9_9BORD</name>
<dbReference type="InterPro" id="IPR001650">
    <property type="entry name" value="Helicase_C-like"/>
</dbReference>
<reference evidence="14" key="1">
    <citation type="submission" date="2017-05" db="EMBL/GenBank/DDBJ databases">
        <title>Complete and WGS of Bordetella genogroups.</title>
        <authorList>
            <person name="Spilker T."/>
            <person name="Lipuma J."/>
        </authorList>
    </citation>
    <scope>NUCLEOTIDE SEQUENCE [LARGE SCALE GENOMIC DNA]</scope>
    <source>
        <strain evidence="14">AU8856</strain>
    </source>
</reference>
<dbReference type="Proteomes" id="UP000215767">
    <property type="component" value="Unassembled WGS sequence"/>
</dbReference>
<dbReference type="GO" id="GO:0042255">
    <property type="term" value="P:ribosome assembly"/>
    <property type="evidence" value="ECO:0007669"/>
    <property type="project" value="InterPro"/>
</dbReference>
<dbReference type="EMBL" id="NEVS01000001">
    <property type="protein sequence ID" value="OZI66287.1"/>
    <property type="molecule type" value="Genomic_DNA"/>
</dbReference>
<dbReference type="PANTHER" id="PTHR47959:SF13">
    <property type="entry name" value="ATP-DEPENDENT RNA HELICASE RHLE"/>
    <property type="match status" value="1"/>
</dbReference>
<dbReference type="PROSITE" id="PS51195">
    <property type="entry name" value="Q_MOTIF"/>
    <property type="match status" value="1"/>
</dbReference>
<dbReference type="Pfam" id="PF00270">
    <property type="entry name" value="DEAD"/>
    <property type="match status" value="1"/>
</dbReference>
<keyword evidence="3 7" id="KW-0378">Hydrolase</keyword>
<dbReference type="InterPro" id="IPR044742">
    <property type="entry name" value="DEAD/DEAH_RhlB"/>
</dbReference>
<evidence type="ECO:0000256" key="8">
    <source>
        <dbReference type="PROSITE-ProRule" id="PRU00552"/>
    </source>
</evidence>
<feature type="region of interest" description="Disordered" evidence="9">
    <location>
        <begin position="392"/>
        <end position="534"/>
    </location>
</feature>
<evidence type="ECO:0000256" key="7">
    <source>
        <dbReference type="HAMAP-Rule" id="MF_00968"/>
    </source>
</evidence>
<evidence type="ECO:0000256" key="5">
    <source>
        <dbReference type="ARBA" id="ARBA00022840"/>
    </source>
</evidence>
<feature type="domain" description="DEAD-box RNA helicase Q" evidence="12">
    <location>
        <begin position="15"/>
        <end position="43"/>
    </location>
</feature>
<feature type="compositionally biased region" description="Low complexity" evidence="9">
    <location>
        <begin position="489"/>
        <end position="498"/>
    </location>
</feature>
<accession>A0A261UXI9</accession>
<feature type="short sequence motif" description="Q motif" evidence="8">
    <location>
        <begin position="15"/>
        <end position="43"/>
    </location>
</feature>
<dbReference type="GO" id="GO:0003724">
    <property type="term" value="F:RNA helicase activity"/>
    <property type="evidence" value="ECO:0007669"/>
    <property type="project" value="UniProtKB-UniRule"/>
</dbReference>
<comment type="subcellular location">
    <subcellularLocation>
        <location evidence="7">Cytoplasm</location>
    </subcellularLocation>
</comment>
<dbReference type="GO" id="GO:0003676">
    <property type="term" value="F:nucleic acid binding"/>
    <property type="evidence" value="ECO:0007669"/>
    <property type="project" value="InterPro"/>
</dbReference>
<evidence type="ECO:0000256" key="4">
    <source>
        <dbReference type="ARBA" id="ARBA00022806"/>
    </source>
</evidence>
<dbReference type="InterPro" id="IPR050079">
    <property type="entry name" value="DEAD_box_RNA_helicase"/>
</dbReference>
<keyword evidence="5 7" id="KW-0067">ATP-binding</keyword>
<dbReference type="InterPro" id="IPR027417">
    <property type="entry name" value="P-loop_NTPase"/>
</dbReference>
<dbReference type="CDD" id="cd18787">
    <property type="entry name" value="SF2_C_DEAD"/>
    <property type="match status" value="1"/>
</dbReference>
<feature type="domain" description="Helicase ATP-binding" evidence="10">
    <location>
        <begin position="46"/>
        <end position="222"/>
    </location>
</feature>
<keyword evidence="2 7" id="KW-0547">Nucleotide-binding</keyword>
<organism evidence="13 14">
    <name type="scientific">Bordetella genomosp. 11</name>
    <dbReference type="NCBI Taxonomy" id="1416808"/>
    <lineage>
        <taxon>Bacteria</taxon>
        <taxon>Pseudomonadati</taxon>
        <taxon>Pseudomonadota</taxon>
        <taxon>Betaproteobacteria</taxon>
        <taxon>Burkholderiales</taxon>
        <taxon>Alcaligenaceae</taxon>
        <taxon>Bordetella</taxon>
    </lineage>
</organism>
<sequence>MSDRLPLELYLTVKSSFADLGLADSLLRAIAETGYTAPTPIQAQAIPLVLQGGDLLAAAQTGTGKTAGFTLPILHLLMQNKPALRKPGRPRCLILTPTRELTAQVEESVQTYGKHTPLTSMVMFGGVNINPQISALKKPLDILVATPGRLLDHAGQKTVDLSGVEILVLDEADRMLDMGFIRDIRKVLALLPRQRQNLLFSATFSDEIRTLARGVLNNPGEVSVTPRNTATELVTQTMHLVEQHHKRDLISHIIRESGWHQVLVFTRTKHGANRLAEKLVKDGLSAAAIHGNKSQAARTRALAGFKSGNVSVLVATDIAARGLDIDQLPQVVNFELPNVPEDYVHRIGRTGRAGATGAAISLVDPSEIKLLKAIEKLIRKPIDRIEVKGWTPSPNAVRERDDEDDERESRGPRGGGRGRAPARSGNGAAANGGARRNGAAGTASTGSRDGGRANGDRAAGHNGRPAAAGNASGADARGSRNGNGGNGGQRSANGNRGANGDRHATGSGHRGAPAPAPRAAGGQGAARRPALLSK</sequence>
<keyword evidence="14" id="KW-1185">Reference proteome</keyword>
<evidence type="ECO:0000259" key="10">
    <source>
        <dbReference type="PROSITE" id="PS51192"/>
    </source>
</evidence>
<evidence type="ECO:0000259" key="11">
    <source>
        <dbReference type="PROSITE" id="PS51194"/>
    </source>
</evidence>
<protein>
    <recommendedName>
        <fullName evidence="7">ATP-dependent RNA helicase RhlE</fullName>
        <ecNumber evidence="7">3.6.4.13</ecNumber>
    </recommendedName>
</protein>
<dbReference type="InterPro" id="IPR028622">
    <property type="entry name" value="DEAD_helicase_RhlE"/>
</dbReference>
<evidence type="ECO:0000256" key="6">
    <source>
        <dbReference type="ARBA" id="ARBA00047984"/>
    </source>
</evidence>
<comment type="function">
    <text evidence="7">DEAD-box RNA helicase involved in ribosome assembly. Has RNA-dependent ATPase activity and unwinds double-stranded RNA.</text>
</comment>
<keyword evidence="4 7" id="KW-0347">Helicase</keyword>
<dbReference type="CDD" id="cd00268">
    <property type="entry name" value="DEADc"/>
    <property type="match status" value="1"/>
</dbReference>
<evidence type="ECO:0000313" key="14">
    <source>
        <dbReference type="Proteomes" id="UP000215767"/>
    </source>
</evidence>
<dbReference type="InterPro" id="IPR014014">
    <property type="entry name" value="RNA_helicase_DEAD_Q_motif"/>
</dbReference>
<dbReference type="AlphaFoldDB" id="A0A261UXI9"/>
<dbReference type="GO" id="GO:0005524">
    <property type="term" value="F:ATP binding"/>
    <property type="evidence" value="ECO:0007669"/>
    <property type="project" value="UniProtKB-UniRule"/>
</dbReference>
<evidence type="ECO:0000313" key="13">
    <source>
        <dbReference type="EMBL" id="OZI66287.1"/>
    </source>
</evidence>
<dbReference type="Pfam" id="PF00271">
    <property type="entry name" value="Helicase_C"/>
    <property type="match status" value="1"/>
</dbReference>
<dbReference type="SMART" id="SM00487">
    <property type="entry name" value="DEXDc"/>
    <property type="match status" value="1"/>
</dbReference>
<feature type="compositionally biased region" description="Basic and acidic residues" evidence="9">
    <location>
        <begin position="449"/>
        <end position="459"/>
    </location>
</feature>
<dbReference type="PROSITE" id="PS51194">
    <property type="entry name" value="HELICASE_CTER"/>
    <property type="match status" value="1"/>
</dbReference>
<comment type="caution">
    <text evidence="13">The sequence shown here is derived from an EMBL/GenBank/DDBJ whole genome shotgun (WGS) entry which is preliminary data.</text>
</comment>
<gene>
    <name evidence="7" type="primary">rhlE</name>
    <name evidence="13" type="ORF">CAL28_00615</name>
</gene>
<dbReference type="PROSITE" id="PS00039">
    <property type="entry name" value="DEAD_ATP_HELICASE"/>
    <property type="match status" value="1"/>
</dbReference>
<dbReference type="EC" id="3.6.4.13" evidence="7"/>
<dbReference type="GO" id="GO:0016887">
    <property type="term" value="F:ATP hydrolysis activity"/>
    <property type="evidence" value="ECO:0007669"/>
    <property type="project" value="RHEA"/>
</dbReference>
<evidence type="ECO:0000259" key="12">
    <source>
        <dbReference type="PROSITE" id="PS51195"/>
    </source>
</evidence>
<dbReference type="SMART" id="SM00490">
    <property type="entry name" value="HELICc"/>
    <property type="match status" value="1"/>
</dbReference>
<comment type="similarity">
    <text evidence="7">Belongs to the DEAD box helicase family. RhlE subfamily.</text>
</comment>
<evidence type="ECO:0000256" key="1">
    <source>
        <dbReference type="ARBA" id="ARBA00022490"/>
    </source>
</evidence>
<keyword evidence="1 7" id="KW-0963">Cytoplasm</keyword>
<dbReference type="GO" id="GO:0009266">
    <property type="term" value="P:response to temperature stimulus"/>
    <property type="evidence" value="ECO:0007669"/>
    <property type="project" value="UniProtKB-ARBA"/>
</dbReference>
<evidence type="ECO:0000256" key="9">
    <source>
        <dbReference type="SAM" id="MobiDB-lite"/>
    </source>
</evidence>
<feature type="compositionally biased region" description="Low complexity" evidence="9">
    <location>
        <begin position="510"/>
        <end position="534"/>
    </location>
</feature>
<evidence type="ECO:0000256" key="3">
    <source>
        <dbReference type="ARBA" id="ARBA00022801"/>
    </source>
</evidence>
<comment type="catalytic activity">
    <reaction evidence="6 7">
        <text>ATP + H2O = ADP + phosphate + H(+)</text>
        <dbReference type="Rhea" id="RHEA:13065"/>
        <dbReference type="ChEBI" id="CHEBI:15377"/>
        <dbReference type="ChEBI" id="CHEBI:15378"/>
        <dbReference type="ChEBI" id="CHEBI:30616"/>
        <dbReference type="ChEBI" id="CHEBI:43474"/>
        <dbReference type="ChEBI" id="CHEBI:456216"/>
        <dbReference type="EC" id="3.6.4.13"/>
    </reaction>
</comment>
<dbReference type="InterPro" id="IPR000629">
    <property type="entry name" value="RNA-helicase_DEAD-box_CS"/>
</dbReference>
<dbReference type="PANTHER" id="PTHR47959">
    <property type="entry name" value="ATP-DEPENDENT RNA HELICASE RHLE-RELATED"/>
    <property type="match status" value="1"/>
</dbReference>
<dbReference type="SUPFAM" id="SSF52540">
    <property type="entry name" value="P-loop containing nucleoside triphosphate hydrolases"/>
    <property type="match status" value="1"/>
</dbReference>
<dbReference type="GO" id="GO:0005829">
    <property type="term" value="C:cytosol"/>
    <property type="evidence" value="ECO:0007669"/>
    <property type="project" value="TreeGrafter"/>
</dbReference>
<feature type="compositionally biased region" description="Low complexity" evidence="9">
    <location>
        <begin position="460"/>
        <end position="480"/>
    </location>
</feature>
<feature type="domain" description="Helicase C-terminal" evidence="11">
    <location>
        <begin position="248"/>
        <end position="393"/>
    </location>
</feature>
<dbReference type="InterPro" id="IPR014001">
    <property type="entry name" value="Helicase_ATP-bd"/>
</dbReference>
<dbReference type="FunFam" id="3.40.50.300:FF:000108">
    <property type="entry name" value="ATP-dependent RNA helicase RhlE"/>
    <property type="match status" value="1"/>
</dbReference>
<keyword evidence="7" id="KW-0690">Ribosome biogenesis</keyword>
<dbReference type="Gene3D" id="3.40.50.300">
    <property type="entry name" value="P-loop containing nucleotide triphosphate hydrolases"/>
    <property type="match status" value="2"/>
</dbReference>
<proteinExistence type="inferred from homology"/>
<dbReference type="FunFam" id="3.40.50.300:FF:000468">
    <property type="entry name" value="ATP-dependent RNA helicase RhlE"/>
    <property type="match status" value="1"/>
</dbReference>
<dbReference type="InterPro" id="IPR011545">
    <property type="entry name" value="DEAD/DEAH_box_helicase_dom"/>
</dbReference>
<dbReference type="PROSITE" id="PS51192">
    <property type="entry name" value="HELICASE_ATP_BIND_1"/>
    <property type="match status" value="1"/>
</dbReference>
<feature type="compositionally biased region" description="Low complexity" evidence="9">
    <location>
        <begin position="419"/>
        <end position="447"/>
    </location>
</feature>
<evidence type="ECO:0000256" key="2">
    <source>
        <dbReference type="ARBA" id="ARBA00022741"/>
    </source>
</evidence>
<dbReference type="HAMAP" id="MF_00968">
    <property type="entry name" value="DEAD_helicase_RhlE"/>
    <property type="match status" value="1"/>
</dbReference>